<feature type="region of interest" description="Disordered" evidence="1">
    <location>
        <begin position="533"/>
        <end position="610"/>
    </location>
</feature>
<feature type="region of interest" description="Disordered" evidence="1">
    <location>
        <begin position="1512"/>
        <end position="1549"/>
    </location>
</feature>
<feature type="region of interest" description="Disordered" evidence="1">
    <location>
        <begin position="1464"/>
        <end position="1497"/>
    </location>
</feature>
<sequence>MYRKAPAGWMATNQPLSRIDDYYYRVCPVLAHFDGECEMLRAVQNKLRLNRSKSLQSQRATFLSDRHQQDHHHHPTGAGNGGVAAQSTSTSHNSSSNGSGGVQSSSSTTTNTTTTSTSSTATKTSVLTRSDERLAEENVPERPARCAKNKRSKSSSSRSTSCNNNNNNAYNNSGTEESEDETVDCHRNPTGLKSGPSSPPAATAASSSSDDPLEGIHSILSEMEREIRHTGIDPQSEAIMAHLPPPDGGGGASVEPRIGGLTIEEFIHFLALLERVKEQHIDTKESGDDPAAGSGSATPSAPAERTSPYDNIIRSLGPDHPLYCNVATSPRISPPSDEDRSRGSSASSSPCSSDEDAGQFQLPDGKSATLPGFSFLERLFLRRYLHVIPEEVASDCGSHSARLSRALSGLSSALSYLEDVDDDRFSHESVGDEYPDFASGGSLTPVPTPTTNGSEANPVLVPVEPEGDRVEAPECIQQQQPVTHSDSALQVEKARQNAEAESPVDVTERRIIPPEDEFSIVLAVPVMIVDSSDYDDPADSPTEDRAPFISPTSSNLPEDEADRPTHFPQVLDEMNDRQGINQEDEKADEEAKEKEQMKEEEEEESRSEVTSLADYCELLDESLLPLSVLMMQTSGGGSLGGGCCRDCDETTGQRPSHSERNDPPTEDYACSCSLGFSDDDDDDGDNDNDVNFGHDDNNQQPVIIDSGEVAIPLPPAADGLTGMATVQEEEDTKGEHGLDGGDDTLTKDSIHLADGEEKMSSVIGETTVSGTSVVTLIDAKIVSVDYKPVQLIRSSAQLRHAGAGGTAETLDEFQQAATPDAENRQLAGENPAETDSRRTMGQVSNGESDPALLAAVRLTADDSGLVEAAMTKSSSAGFNQPESIIPVDQGVCSSTAKKHGRVVDEMRRLWETRCAADSSTVPAIPSDPDNEQDKDTSFEYGSDQATPVPEEEPSAAIVESPAVVNDPVRMKSIQEFRMLWSGWPPPPPLPPPPEHYGASETETGYSTDGSEPFRQRRRRAAQALMSSVPTPPPRPTPPRDENLYRLRSDHSGWHDRPPEPPLRYQPYLGQRYQPLCYYSAPEADEEEDDERVKARLLADWLVLANRKRSHSPSSGTYRSIQRSNYSTLTSTTTTTRDTSARESESEASDYNDRTDCATIRRYRRRQRDDEYLSHDCMDESVEERMTSFCDEEEEDDKGAAGLLGEIENALGMGIGTLGVWSPGQQQPSSPPERDSNNHQQQQHHRQSQPVVVSSGSSNGSSQQQPPPPIWIPSSQQPSPKSERKEFRPVRLEALKKQASAQQQQQQPQQREGGQKPPGGVGNNGTKPAAPTSLPPFATTTSTAASHPSTNAPTTYSSYLYPSSWDNQRQQNAPPYGNNSANSTPINTPASEHSVLTSTSTNFSALSWDRRTNGGSTYSGGSGSTTPTPSLQPLLPPATSLTPTSHLPKVPNATVTLLQKAREGQLPKGAAYLDSPKQGERSGNRLGQPPPPQQQLYRSPYEQVYSIQREYNVPSTTSSSGPGVSQANGDENSQQPAAAASSSSQPQETRKFVDLTANKFSGVGPVSNEGVPIALRSVKLQLTTDFVPPSLVSPFVSLRTGH</sequence>
<feature type="compositionally biased region" description="Low complexity" evidence="1">
    <location>
        <begin position="1296"/>
        <end position="1311"/>
    </location>
</feature>
<feature type="compositionally biased region" description="Low complexity" evidence="1">
    <location>
        <begin position="194"/>
        <end position="210"/>
    </location>
</feature>
<feature type="region of interest" description="Disordered" evidence="1">
    <location>
        <begin position="1127"/>
        <end position="1152"/>
    </location>
</feature>
<feature type="compositionally biased region" description="Acidic residues" evidence="1">
    <location>
        <begin position="677"/>
        <end position="688"/>
    </location>
</feature>
<feature type="region of interest" description="Disordered" evidence="1">
    <location>
        <begin position="58"/>
        <end position="214"/>
    </location>
</feature>
<feature type="compositionally biased region" description="Polar residues" evidence="1">
    <location>
        <begin position="1000"/>
        <end position="1009"/>
    </location>
</feature>
<feature type="compositionally biased region" description="Low complexity" evidence="1">
    <location>
        <begin position="1532"/>
        <end position="1546"/>
    </location>
</feature>
<dbReference type="HOGENOM" id="CLU_244289_0_0_1"/>
<feature type="region of interest" description="Disordered" evidence="1">
    <location>
        <begin position="480"/>
        <end position="506"/>
    </location>
</feature>
<dbReference type="OrthoDB" id="19092at2759"/>
<feature type="compositionally biased region" description="Pro residues" evidence="1">
    <location>
        <begin position="984"/>
        <end position="994"/>
    </location>
</feature>
<feature type="region of interest" description="Disordered" evidence="1">
    <location>
        <begin position="281"/>
        <end position="312"/>
    </location>
</feature>
<feature type="compositionally biased region" description="Low complexity" evidence="1">
    <location>
        <begin position="1247"/>
        <end position="1263"/>
    </location>
</feature>
<feature type="compositionally biased region" description="Low complexity" evidence="1">
    <location>
        <begin position="1127"/>
        <end position="1137"/>
    </location>
</feature>
<feature type="region of interest" description="Disordered" evidence="1">
    <location>
        <begin position="1214"/>
        <end position="1448"/>
    </location>
</feature>
<feature type="region of interest" description="Disordered" evidence="1">
    <location>
        <begin position="818"/>
        <end position="848"/>
    </location>
</feature>
<dbReference type="Proteomes" id="UP000000305">
    <property type="component" value="Unassembled WGS sequence"/>
</dbReference>
<keyword evidence="3" id="KW-1185">Reference proteome</keyword>
<feature type="compositionally biased region" description="Low complexity" evidence="1">
    <location>
        <begin position="87"/>
        <end position="125"/>
    </location>
</feature>
<dbReference type="STRING" id="6669.E9GLU8"/>
<feature type="compositionally biased region" description="Low complexity" evidence="1">
    <location>
        <begin position="1423"/>
        <end position="1447"/>
    </location>
</feature>
<feature type="compositionally biased region" description="Basic and acidic residues" evidence="1">
    <location>
        <begin position="1037"/>
        <end position="1058"/>
    </location>
</feature>
<organism evidence="2 3">
    <name type="scientific">Daphnia pulex</name>
    <name type="common">Water flea</name>
    <dbReference type="NCBI Taxonomy" id="6669"/>
    <lineage>
        <taxon>Eukaryota</taxon>
        <taxon>Metazoa</taxon>
        <taxon>Ecdysozoa</taxon>
        <taxon>Arthropoda</taxon>
        <taxon>Crustacea</taxon>
        <taxon>Branchiopoda</taxon>
        <taxon>Diplostraca</taxon>
        <taxon>Cladocera</taxon>
        <taxon>Anomopoda</taxon>
        <taxon>Daphniidae</taxon>
        <taxon>Daphnia</taxon>
    </lineage>
</organism>
<gene>
    <name evidence="2" type="ORF">DAPPUDRAFT_244787</name>
</gene>
<dbReference type="KEGG" id="dpx:DAPPUDRAFT_244787"/>
<dbReference type="GO" id="GO:0000976">
    <property type="term" value="F:transcription cis-regulatory region binding"/>
    <property type="evidence" value="ECO:0000318"/>
    <property type="project" value="GO_Central"/>
</dbReference>
<evidence type="ECO:0000256" key="1">
    <source>
        <dbReference type="SAM" id="MobiDB-lite"/>
    </source>
</evidence>
<feature type="compositionally biased region" description="Low complexity" evidence="1">
    <location>
        <begin position="343"/>
        <end position="352"/>
    </location>
</feature>
<dbReference type="InParanoid" id="E9GLU8"/>
<feature type="region of interest" description="Disordered" evidence="1">
    <location>
        <begin position="324"/>
        <end position="365"/>
    </location>
</feature>
<feature type="compositionally biased region" description="Low complexity" evidence="1">
    <location>
        <begin position="290"/>
        <end position="303"/>
    </location>
</feature>
<protein>
    <submittedName>
        <fullName evidence="2">Uncharacterized protein</fullName>
    </submittedName>
</protein>
<feature type="compositionally biased region" description="Low complexity" evidence="1">
    <location>
        <begin position="1512"/>
        <end position="1524"/>
    </location>
</feature>
<feature type="region of interest" description="Disordered" evidence="1">
    <location>
        <begin position="984"/>
        <end position="1066"/>
    </location>
</feature>
<feature type="compositionally biased region" description="Basic and acidic residues" evidence="1">
    <location>
        <begin position="129"/>
        <end position="144"/>
    </location>
</feature>
<feature type="compositionally biased region" description="Basic and acidic residues" evidence="1">
    <location>
        <begin position="1138"/>
        <end position="1152"/>
    </location>
</feature>
<feature type="region of interest" description="Disordered" evidence="1">
    <location>
        <begin position="916"/>
        <end position="960"/>
    </location>
</feature>
<name>E9GLU8_DAPPU</name>
<evidence type="ECO:0000313" key="3">
    <source>
        <dbReference type="Proteomes" id="UP000000305"/>
    </source>
</evidence>
<feature type="compositionally biased region" description="Low complexity" evidence="1">
    <location>
        <begin position="154"/>
        <end position="173"/>
    </location>
</feature>
<dbReference type="GO" id="GO:0005634">
    <property type="term" value="C:nucleus"/>
    <property type="evidence" value="ECO:0000318"/>
    <property type="project" value="GO_Central"/>
</dbReference>
<feature type="compositionally biased region" description="Polar residues" evidence="1">
    <location>
        <begin position="1364"/>
        <end position="1404"/>
    </location>
</feature>
<reference evidence="2 3" key="1">
    <citation type="journal article" date="2011" name="Science">
        <title>The ecoresponsive genome of Daphnia pulex.</title>
        <authorList>
            <person name="Colbourne J.K."/>
            <person name="Pfrender M.E."/>
            <person name="Gilbert D."/>
            <person name="Thomas W.K."/>
            <person name="Tucker A."/>
            <person name="Oakley T.H."/>
            <person name="Tokishita S."/>
            <person name="Aerts A."/>
            <person name="Arnold G.J."/>
            <person name="Basu M.K."/>
            <person name="Bauer D.J."/>
            <person name="Caceres C.E."/>
            <person name="Carmel L."/>
            <person name="Casola C."/>
            <person name="Choi J.H."/>
            <person name="Detter J.C."/>
            <person name="Dong Q."/>
            <person name="Dusheyko S."/>
            <person name="Eads B.D."/>
            <person name="Frohlich T."/>
            <person name="Geiler-Samerotte K.A."/>
            <person name="Gerlach D."/>
            <person name="Hatcher P."/>
            <person name="Jogdeo S."/>
            <person name="Krijgsveld J."/>
            <person name="Kriventseva E.V."/>
            <person name="Kultz D."/>
            <person name="Laforsch C."/>
            <person name="Lindquist E."/>
            <person name="Lopez J."/>
            <person name="Manak J.R."/>
            <person name="Muller J."/>
            <person name="Pangilinan J."/>
            <person name="Patwardhan R.P."/>
            <person name="Pitluck S."/>
            <person name="Pritham E.J."/>
            <person name="Rechtsteiner A."/>
            <person name="Rho M."/>
            <person name="Rogozin I.B."/>
            <person name="Sakarya O."/>
            <person name="Salamov A."/>
            <person name="Schaack S."/>
            <person name="Shapiro H."/>
            <person name="Shiga Y."/>
            <person name="Skalitzky C."/>
            <person name="Smith Z."/>
            <person name="Souvorov A."/>
            <person name="Sung W."/>
            <person name="Tang Z."/>
            <person name="Tsuchiya D."/>
            <person name="Tu H."/>
            <person name="Vos H."/>
            <person name="Wang M."/>
            <person name="Wolf Y.I."/>
            <person name="Yamagata H."/>
            <person name="Yamada T."/>
            <person name="Ye Y."/>
            <person name="Shaw J.R."/>
            <person name="Andrews J."/>
            <person name="Crease T.J."/>
            <person name="Tang H."/>
            <person name="Lucas S.M."/>
            <person name="Robertson H.M."/>
            <person name="Bork P."/>
            <person name="Koonin E.V."/>
            <person name="Zdobnov E.M."/>
            <person name="Grigoriev I.V."/>
            <person name="Lynch M."/>
            <person name="Boore J.L."/>
        </authorList>
    </citation>
    <scope>NUCLEOTIDE SEQUENCE [LARGE SCALE GENOMIC DNA]</scope>
</reference>
<feature type="compositionally biased region" description="Low complexity" evidence="1">
    <location>
        <begin position="1327"/>
        <end position="1363"/>
    </location>
</feature>
<dbReference type="EMBL" id="GL732551">
    <property type="protein sequence ID" value="EFX79625.1"/>
    <property type="molecule type" value="Genomic_DNA"/>
</dbReference>
<accession>E9GLU8</accession>
<feature type="compositionally biased region" description="Basic and acidic residues" evidence="1">
    <location>
        <begin position="1280"/>
        <end position="1295"/>
    </location>
</feature>
<feature type="region of interest" description="Disordered" evidence="1">
    <location>
        <begin position="649"/>
        <end position="699"/>
    </location>
</feature>
<proteinExistence type="predicted"/>
<evidence type="ECO:0000313" key="2">
    <source>
        <dbReference type="EMBL" id="EFX79625.1"/>
    </source>
</evidence>
<dbReference type="GO" id="GO:0001216">
    <property type="term" value="F:DNA-binding transcription activator activity"/>
    <property type="evidence" value="ECO:0000318"/>
    <property type="project" value="GO_Central"/>
</dbReference>